<accession>A0A6M5YMT5</accession>
<feature type="compositionally biased region" description="Basic and acidic residues" evidence="1">
    <location>
        <begin position="24"/>
        <end position="38"/>
    </location>
</feature>
<evidence type="ECO:0000313" key="3">
    <source>
        <dbReference type="Proteomes" id="UP000503447"/>
    </source>
</evidence>
<feature type="region of interest" description="Disordered" evidence="1">
    <location>
        <begin position="24"/>
        <end position="48"/>
    </location>
</feature>
<proteinExistence type="predicted"/>
<dbReference type="EMBL" id="CP053452">
    <property type="protein sequence ID" value="QJW95419.1"/>
    <property type="molecule type" value="Genomic_DNA"/>
</dbReference>
<dbReference type="KEGG" id="ftj:FTUN_2968"/>
<dbReference type="AlphaFoldDB" id="A0A6M5YMT5"/>
<keyword evidence="3" id="KW-1185">Reference proteome</keyword>
<evidence type="ECO:0000256" key="1">
    <source>
        <dbReference type="SAM" id="MobiDB-lite"/>
    </source>
</evidence>
<protein>
    <submittedName>
        <fullName evidence="2">Uncharacterized protein</fullName>
    </submittedName>
</protein>
<evidence type="ECO:0000313" key="2">
    <source>
        <dbReference type="EMBL" id="QJW95419.1"/>
    </source>
</evidence>
<reference evidence="3" key="1">
    <citation type="submission" date="2020-05" db="EMBL/GenBank/DDBJ databases">
        <title>Frigoriglobus tundricola gen. nov., sp. nov., a psychrotolerant cellulolytic planctomycete of the family Gemmataceae with two divergent copies of 16S rRNA gene.</title>
        <authorList>
            <person name="Kulichevskaya I.S."/>
            <person name="Ivanova A.A."/>
            <person name="Naumoff D.G."/>
            <person name="Beletsky A.V."/>
            <person name="Rijpstra W.I.C."/>
            <person name="Sinninghe Damste J.S."/>
            <person name="Mardanov A.V."/>
            <person name="Ravin N.V."/>
            <person name="Dedysh S.N."/>
        </authorList>
    </citation>
    <scope>NUCLEOTIDE SEQUENCE [LARGE SCALE GENOMIC DNA]</scope>
    <source>
        <strain evidence="3">PL17</strain>
    </source>
</reference>
<dbReference type="Proteomes" id="UP000503447">
    <property type="component" value="Chromosome"/>
</dbReference>
<organism evidence="2 3">
    <name type="scientific">Frigoriglobus tundricola</name>
    <dbReference type="NCBI Taxonomy" id="2774151"/>
    <lineage>
        <taxon>Bacteria</taxon>
        <taxon>Pseudomonadati</taxon>
        <taxon>Planctomycetota</taxon>
        <taxon>Planctomycetia</taxon>
        <taxon>Gemmatales</taxon>
        <taxon>Gemmataceae</taxon>
        <taxon>Frigoriglobus</taxon>
    </lineage>
</organism>
<gene>
    <name evidence="2" type="ORF">FTUN_2968</name>
</gene>
<name>A0A6M5YMT5_9BACT</name>
<sequence>MSPDPGPQWNRAARFKLFVNEIARTTRKEHAQGKEPKQKISTGRGKPC</sequence>